<name>A0A0F7ZGZ2_9HYPO</name>
<dbReference type="OrthoDB" id="2402960at2759"/>
<feature type="compositionally biased region" description="Basic and acidic residues" evidence="1">
    <location>
        <begin position="268"/>
        <end position="284"/>
    </location>
</feature>
<dbReference type="AlphaFoldDB" id="A0A0F7ZGZ2"/>
<feature type="compositionally biased region" description="Basic and acidic residues" evidence="1">
    <location>
        <begin position="310"/>
        <end position="328"/>
    </location>
</feature>
<feature type="compositionally biased region" description="Gly residues" evidence="1">
    <location>
        <begin position="336"/>
        <end position="349"/>
    </location>
</feature>
<feature type="compositionally biased region" description="Polar residues" evidence="1">
    <location>
        <begin position="77"/>
        <end position="90"/>
    </location>
</feature>
<dbReference type="Proteomes" id="UP000054481">
    <property type="component" value="Unassembled WGS sequence"/>
</dbReference>
<feature type="compositionally biased region" description="Gly residues" evidence="1">
    <location>
        <begin position="288"/>
        <end position="305"/>
    </location>
</feature>
<protein>
    <submittedName>
        <fullName evidence="2">Uncharacterized protein</fullName>
    </submittedName>
</protein>
<feature type="region of interest" description="Disordered" evidence="1">
    <location>
        <begin position="1"/>
        <end position="189"/>
    </location>
</feature>
<evidence type="ECO:0000313" key="2">
    <source>
        <dbReference type="EMBL" id="KJZ71736.1"/>
    </source>
</evidence>
<dbReference type="EMBL" id="KQ030563">
    <property type="protein sequence ID" value="KJZ71736.1"/>
    <property type="molecule type" value="Genomic_DNA"/>
</dbReference>
<feature type="compositionally biased region" description="Basic and acidic residues" evidence="1">
    <location>
        <begin position="205"/>
        <end position="254"/>
    </location>
</feature>
<organism evidence="2 3">
    <name type="scientific">Hirsutella minnesotensis 3608</name>
    <dbReference type="NCBI Taxonomy" id="1043627"/>
    <lineage>
        <taxon>Eukaryota</taxon>
        <taxon>Fungi</taxon>
        <taxon>Dikarya</taxon>
        <taxon>Ascomycota</taxon>
        <taxon>Pezizomycotina</taxon>
        <taxon>Sordariomycetes</taxon>
        <taxon>Hypocreomycetidae</taxon>
        <taxon>Hypocreales</taxon>
        <taxon>Ophiocordycipitaceae</taxon>
        <taxon>Hirsutella</taxon>
    </lineage>
</organism>
<feature type="compositionally biased region" description="Pro residues" evidence="1">
    <location>
        <begin position="52"/>
        <end position="69"/>
    </location>
</feature>
<evidence type="ECO:0000313" key="3">
    <source>
        <dbReference type="Proteomes" id="UP000054481"/>
    </source>
</evidence>
<accession>A0A0F7ZGZ2</accession>
<feature type="region of interest" description="Disordered" evidence="1">
    <location>
        <begin position="205"/>
        <end position="423"/>
    </location>
</feature>
<reference evidence="2 3" key="1">
    <citation type="journal article" date="2014" name="Genome Biol. Evol.">
        <title>Comparative genomics and transcriptomics analyses reveal divergent lifestyle features of nematode endoparasitic fungus Hirsutella minnesotensis.</title>
        <authorList>
            <person name="Lai Y."/>
            <person name="Liu K."/>
            <person name="Zhang X."/>
            <person name="Zhang X."/>
            <person name="Li K."/>
            <person name="Wang N."/>
            <person name="Shu C."/>
            <person name="Wu Y."/>
            <person name="Wang C."/>
            <person name="Bushley K.E."/>
            <person name="Xiang M."/>
            <person name="Liu X."/>
        </authorList>
    </citation>
    <scope>NUCLEOTIDE SEQUENCE [LARGE SCALE GENOMIC DNA]</scope>
    <source>
        <strain evidence="2 3">3608</strain>
    </source>
</reference>
<proteinExistence type="predicted"/>
<gene>
    <name evidence="2" type="ORF">HIM_08878</name>
</gene>
<evidence type="ECO:0000256" key="1">
    <source>
        <dbReference type="SAM" id="MobiDB-lite"/>
    </source>
</evidence>
<keyword evidence="3" id="KW-1185">Reference proteome</keyword>
<sequence>MEDQFGGRTDDDLFYDDLEPVDRAPVVSIELPPQSEPELEPKPASPPAEIAAPPPATQAPTAPRLPKPSKPGATPKSKASSIPPNRSLASSRFADKPAVVQEPAAPEPQSPAAPNNAAPSDGSQDKHAAEVEVSSPTDAPKPSSPREQQQGSHHGKPPRGPSQSTVAGGESRLKSGANPRQKLTEEELAAKMEKMKLLAAEKTRKFEKAEQDERQHAEAYARGMEDARRRRAEEAERRRRADDERRKLDDERARNRERKLKAMSMKEGGWDEGKEAAEQQEARRGFRGANGGIRGSRGGEGGGLGASRFARGESDRPDVDRFLDERHTNRGRGRGGRGAGRGGGRGGSHPAGQAKEHAKASGAAPALTTDEFPALPGGATSKKSVDVAAGQATVALALPSPPPGGVGKWDDEMEALDAVANAT</sequence>